<gene>
    <name evidence="2" type="ORF">C8Q71DRAFT_531999</name>
</gene>
<sequence>MLPNSAPLFDSTPAHRLPSVSSDPPAPTPIPPSLLKNMHFLKSFYALVIVPGQDGDRKATVTYVIAAPNGGQDWPPAERMEFYESLSMDKWAPSESGNELVRVERAGTSGHTATTSGSRPVITKVDLDEVYDPYTVQHHEGFMESYLPTASGGLWTDIACAHDGRKGFKLGTDGYLVPCGLSSEDIRRGSPAHTMLRTYRTGHGILGYGYGDDAYEMHHNDAAGIDPGALIIRPQTPPPPQAAIRQKKVVSMLKGSAGARVKAELLEAAASLATPPSHRGRAASTTQRASTGSPPKRAASPRKPASTGPATKRASSPGKPPTKRASSPGKPPTKRASSPGKPPTKRAASPGKPASAGSPRKRAASPSRPKVQTSVKPVSTPSPKKTAPPGIFPISPQKPASAFLSSPVKRDSSPSPSRASPTRATRSVTRAGLMNLTPEKDLKRRFVRRPDAAVAPDATDAAPVQVVDEPMEVEVEEVQVPVSAPPAFAAPPVLASRPVFMAPFAPSAFTAPVNAYIPPVGAFAALAIDPFASVFAQPVSAPVAGPSRLERTPSIASTAADSDSDSEWSEDSAPTGYRYINLPPGVRPPGLSAGPRMMDHTMSEY</sequence>
<organism evidence="2 3">
    <name type="scientific">Rhodofomes roseus</name>
    <dbReference type="NCBI Taxonomy" id="34475"/>
    <lineage>
        <taxon>Eukaryota</taxon>
        <taxon>Fungi</taxon>
        <taxon>Dikarya</taxon>
        <taxon>Basidiomycota</taxon>
        <taxon>Agaricomycotina</taxon>
        <taxon>Agaricomycetes</taxon>
        <taxon>Polyporales</taxon>
        <taxon>Rhodofomes</taxon>
    </lineage>
</organism>
<evidence type="ECO:0000313" key="2">
    <source>
        <dbReference type="EMBL" id="KAH9838463.1"/>
    </source>
</evidence>
<dbReference type="EMBL" id="JADCUA010000007">
    <property type="protein sequence ID" value="KAH9838463.1"/>
    <property type="molecule type" value="Genomic_DNA"/>
</dbReference>
<evidence type="ECO:0000256" key="1">
    <source>
        <dbReference type="SAM" id="MobiDB-lite"/>
    </source>
</evidence>
<feature type="compositionally biased region" description="Low complexity" evidence="1">
    <location>
        <begin position="345"/>
        <end position="358"/>
    </location>
</feature>
<feature type="compositionally biased region" description="Polar residues" evidence="1">
    <location>
        <begin position="370"/>
        <end position="383"/>
    </location>
</feature>
<comment type="caution">
    <text evidence="2">The sequence shown here is derived from an EMBL/GenBank/DDBJ whole genome shotgun (WGS) entry which is preliminary data.</text>
</comment>
<dbReference type="GeneID" id="71999901"/>
<accession>A0ABQ8KJY9</accession>
<name>A0ABQ8KJY9_9APHY</name>
<keyword evidence="3" id="KW-1185">Reference proteome</keyword>
<feature type="region of interest" description="Disordered" evidence="1">
    <location>
        <begin position="1"/>
        <end position="31"/>
    </location>
</feature>
<reference evidence="2 3" key="1">
    <citation type="journal article" date="2021" name="Environ. Microbiol.">
        <title>Gene family expansions and transcriptome signatures uncover fungal adaptations to wood decay.</title>
        <authorList>
            <person name="Hage H."/>
            <person name="Miyauchi S."/>
            <person name="Viragh M."/>
            <person name="Drula E."/>
            <person name="Min B."/>
            <person name="Chaduli D."/>
            <person name="Navarro D."/>
            <person name="Favel A."/>
            <person name="Norest M."/>
            <person name="Lesage-Meessen L."/>
            <person name="Balint B."/>
            <person name="Merenyi Z."/>
            <person name="de Eugenio L."/>
            <person name="Morin E."/>
            <person name="Martinez A.T."/>
            <person name="Baldrian P."/>
            <person name="Stursova M."/>
            <person name="Martinez M.J."/>
            <person name="Novotny C."/>
            <person name="Magnuson J.K."/>
            <person name="Spatafora J.W."/>
            <person name="Maurice S."/>
            <person name="Pangilinan J."/>
            <person name="Andreopoulos W."/>
            <person name="LaButti K."/>
            <person name="Hundley H."/>
            <person name="Na H."/>
            <person name="Kuo A."/>
            <person name="Barry K."/>
            <person name="Lipzen A."/>
            <person name="Henrissat B."/>
            <person name="Riley R."/>
            <person name="Ahrendt S."/>
            <person name="Nagy L.G."/>
            <person name="Grigoriev I.V."/>
            <person name="Martin F."/>
            <person name="Rosso M.N."/>
        </authorList>
    </citation>
    <scope>NUCLEOTIDE SEQUENCE [LARGE SCALE GENOMIC DNA]</scope>
    <source>
        <strain evidence="2 3">CIRM-BRFM 1785</strain>
    </source>
</reference>
<proteinExistence type="predicted"/>
<dbReference type="Proteomes" id="UP000814176">
    <property type="component" value="Unassembled WGS sequence"/>
</dbReference>
<protein>
    <submittedName>
        <fullName evidence="2">Uncharacterized protein</fullName>
    </submittedName>
</protein>
<evidence type="ECO:0000313" key="3">
    <source>
        <dbReference type="Proteomes" id="UP000814176"/>
    </source>
</evidence>
<feature type="compositionally biased region" description="Low complexity" evidence="1">
    <location>
        <begin position="413"/>
        <end position="431"/>
    </location>
</feature>
<feature type="compositionally biased region" description="Low complexity" evidence="1">
    <location>
        <begin position="293"/>
        <end position="306"/>
    </location>
</feature>
<dbReference type="RefSeq" id="XP_047780378.1">
    <property type="nucleotide sequence ID" value="XM_047919169.1"/>
</dbReference>
<feature type="region of interest" description="Disordered" evidence="1">
    <location>
        <begin position="272"/>
        <end position="433"/>
    </location>
</feature>
<feature type="region of interest" description="Disordered" evidence="1">
    <location>
        <begin position="543"/>
        <end position="605"/>
    </location>
</feature>
<feature type="compositionally biased region" description="Polar residues" evidence="1">
    <location>
        <begin position="283"/>
        <end position="292"/>
    </location>
</feature>